<reference evidence="2" key="1">
    <citation type="submission" date="2017-09" db="EMBL/GenBank/DDBJ databases">
        <title>Depth-based differentiation of microbial function through sediment-hosted aquifers and enrichment of novel symbionts in the deep terrestrial subsurface.</title>
        <authorList>
            <person name="Probst A.J."/>
            <person name="Ladd B."/>
            <person name="Jarett J.K."/>
            <person name="Geller-Mcgrath D.E."/>
            <person name="Sieber C.M.K."/>
            <person name="Emerson J.B."/>
            <person name="Anantharaman K."/>
            <person name="Thomas B.C."/>
            <person name="Malmstrom R."/>
            <person name="Stieglmeier M."/>
            <person name="Klingl A."/>
            <person name="Woyke T."/>
            <person name="Ryan C.M."/>
            <person name="Banfield J.F."/>
        </authorList>
    </citation>
    <scope>NUCLEOTIDE SEQUENCE [LARGE SCALE GENOMIC DNA]</scope>
</reference>
<comment type="caution">
    <text evidence="1">The sequence shown here is derived from an EMBL/GenBank/DDBJ whole genome shotgun (WGS) entry which is preliminary data.</text>
</comment>
<name>A0A2M7T888_9ACTN</name>
<proteinExistence type="predicted"/>
<gene>
    <name evidence="1" type="ORF">COY37_05115</name>
</gene>
<dbReference type="Proteomes" id="UP000230956">
    <property type="component" value="Unassembled WGS sequence"/>
</dbReference>
<dbReference type="EMBL" id="PFNG01000123">
    <property type="protein sequence ID" value="PIZ39314.1"/>
    <property type="molecule type" value="Genomic_DNA"/>
</dbReference>
<organism evidence="1 2">
    <name type="scientific">Candidatus Aquicultor secundus</name>
    <dbReference type="NCBI Taxonomy" id="1973895"/>
    <lineage>
        <taxon>Bacteria</taxon>
        <taxon>Bacillati</taxon>
        <taxon>Actinomycetota</taxon>
        <taxon>Candidatus Aquicultoria</taxon>
        <taxon>Candidatus Aquicultorales</taxon>
        <taxon>Candidatus Aquicultoraceae</taxon>
        <taxon>Candidatus Aquicultor</taxon>
    </lineage>
</organism>
<evidence type="ECO:0000313" key="2">
    <source>
        <dbReference type="Proteomes" id="UP000230956"/>
    </source>
</evidence>
<evidence type="ECO:0000313" key="1">
    <source>
        <dbReference type="EMBL" id="PIZ39314.1"/>
    </source>
</evidence>
<accession>A0A2M7T888</accession>
<dbReference type="AlphaFoldDB" id="A0A2M7T888"/>
<sequence>MLCARGPIFNAHTKGVSLIITVEAAVIPSIRAIIPGAVQFAFLSNMCASYAVSVRRASVLPSASFRFYLTVDTLAV</sequence>
<protein>
    <submittedName>
        <fullName evidence="1">Uncharacterized protein</fullName>
    </submittedName>
</protein>